<keyword evidence="2 5" id="KW-0812">Transmembrane</keyword>
<evidence type="ECO:0000256" key="2">
    <source>
        <dbReference type="ARBA" id="ARBA00022692"/>
    </source>
</evidence>
<dbReference type="EMBL" id="JAAMPI010000478">
    <property type="protein sequence ID" value="KAF4631095.1"/>
    <property type="molecule type" value="Genomic_DNA"/>
</dbReference>
<evidence type="ECO:0000259" key="6">
    <source>
        <dbReference type="Pfam" id="PF13813"/>
    </source>
</evidence>
<dbReference type="InterPro" id="IPR032805">
    <property type="entry name" value="Wax_synthase_dom"/>
</dbReference>
<keyword evidence="3 5" id="KW-1133">Transmembrane helix</keyword>
<reference evidence="7 8" key="1">
    <citation type="submission" date="2020-03" db="EMBL/GenBank/DDBJ databases">
        <title>Draft Genome Sequence of Cudoniella acicularis.</title>
        <authorList>
            <person name="Buettner E."/>
            <person name="Kellner H."/>
        </authorList>
    </citation>
    <scope>NUCLEOTIDE SEQUENCE [LARGE SCALE GENOMIC DNA]</scope>
    <source>
        <strain evidence="7 8">DSM 108380</strain>
    </source>
</reference>
<evidence type="ECO:0000313" key="8">
    <source>
        <dbReference type="Proteomes" id="UP000566819"/>
    </source>
</evidence>
<name>A0A8H4W473_9HELO</name>
<dbReference type="AlphaFoldDB" id="A0A8H4W473"/>
<comment type="subcellular location">
    <subcellularLocation>
        <location evidence="1">Membrane</location>
        <topology evidence="1">Multi-pass membrane protein</topology>
    </subcellularLocation>
</comment>
<evidence type="ECO:0000256" key="5">
    <source>
        <dbReference type="SAM" id="Phobius"/>
    </source>
</evidence>
<dbReference type="Pfam" id="PF13813">
    <property type="entry name" value="MBOAT_2"/>
    <property type="match status" value="1"/>
</dbReference>
<evidence type="ECO:0000256" key="1">
    <source>
        <dbReference type="ARBA" id="ARBA00004141"/>
    </source>
</evidence>
<feature type="transmembrane region" description="Helical" evidence="5">
    <location>
        <begin position="45"/>
        <end position="62"/>
    </location>
</feature>
<evidence type="ECO:0000256" key="4">
    <source>
        <dbReference type="ARBA" id="ARBA00023136"/>
    </source>
</evidence>
<feature type="domain" description="Wax synthase" evidence="6">
    <location>
        <begin position="142"/>
        <end position="184"/>
    </location>
</feature>
<keyword evidence="8" id="KW-1185">Reference proteome</keyword>
<accession>A0A8H4W473</accession>
<dbReference type="GO" id="GO:0016020">
    <property type="term" value="C:membrane"/>
    <property type="evidence" value="ECO:0007669"/>
    <property type="project" value="UniProtKB-SubCell"/>
</dbReference>
<gene>
    <name evidence="7" type="ORF">G7Y89_g7038</name>
</gene>
<sequence length="287" mass="32206">MQFNGRWLFSPRSTAFPSASAKSSRSKGKVSVEVQHIVQTRKSKFIAAILIYIFMCLYYDILDLATLLEPGQGKNPAIQTTFIRRLLFPSTSPEIPITTRELLSRSWHTIGTFIIEPLILTSIHHIFAILSISLGLDSAADWPQFFGDITECYTVRNFWGKFWHRMIYRCTTCYTVLICDVIFGGHEKDGVPSLYKLSPSTSTTSSSTSSAPSAPHVLVSPARPFTPFTGLDTALFLCFSARRIASAAIILFAPRRVLEPGIEGDETGVFRMRHAELSVERRLWSFV</sequence>
<dbReference type="Proteomes" id="UP000566819">
    <property type="component" value="Unassembled WGS sequence"/>
</dbReference>
<evidence type="ECO:0000313" key="7">
    <source>
        <dbReference type="EMBL" id="KAF4631095.1"/>
    </source>
</evidence>
<evidence type="ECO:0000256" key="3">
    <source>
        <dbReference type="ARBA" id="ARBA00022989"/>
    </source>
</evidence>
<dbReference type="OrthoDB" id="1077582at2759"/>
<comment type="caution">
    <text evidence="7">The sequence shown here is derived from an EMBL/GenBank/DDBJ whole genome shotgun (WGS) entry which is preliminary data.</text>
</comment>
<keyword evidence="4 5" id="KW-0472">Membrane</keyword>
<protein>
    <recommendedName>
        <fullName evidence="6">Wax synthase domain-containing protein</fullName>
    </recommendedName>
</protein>
<proteinExistence type="predicted"/>
<organism evidence="7 8">
    <name type="scientific">Cudoniella acicularis</name>
    <dbReference type="NCBI Taxonomy" id="354080"/>
    <lineage>
        <taxon>Eukaryota</taxon>
        <taxon>Fungi</taxon>
        <taxon>Dikarya</taxon>
        <taxon>Ascomycota</taxon>
        <taxon>Pezizomycotina</taxon>
        <taxon>Leotiomycetes</taxon>
        <taxon>Helotiales</taxon>
        <taxon>Tricladiaceae</taxon>
        <taxon>Cudoniella</taxon>
    </lineage>
</organism>